<evidence type="ECO:0000313" key="1">
    <source>
        <dbReference type="EMBL" id="KAF2462846.1"/>
    </source>
</evidence>
<gene>
    <name evidence="1" type="ORF">BDR25DRAFT_320456</name>
</gene>
<sequence>MSCGRTCYTGARIYVPEDILQVGDKSGRNVDQGPQNSKMRYNIESGKEDGATVRLSRKASKTGNDSAYYIEPNIFTNKRPGLKTSPQILRSGNLGPIMQDLKSRFSALRSKDGIANA</sequence>
<protein>
    <submittedName>
        <fullName evidence="1">Uncharacterized protein</fullName>
    </submittedName>
</protein>
<proteinExistence type="predicted"/>
<accession>A0ACB6Q9M2</accession>
<name>A0ACB6Q9M2_9PLEO</name>
<comment type="caution">
    <text evidence="1">The sequence shown here is derived from an EMBL/GenBank/DDBJ whole genome shotgun (WGS) entry which is preliminary data.</text>
</comment>
<organism evidence="1 2">
    <name type="scientific">Lindgomyces ingoldianus</name>
    <dbReference type="NCBI Taxonomy" id="673940"/>
    <lineage>
        <taxon>Eukaryota</taxon>
        <taxon>Fungi</taxon>
        <taxon>Dikarya</taxon>
        <taxon>Ascomycota</taxon>
        <taxon>Pezizomycotina</taxon>
        <taxon>Dothideomycetes</taxon>
        <taxon>Pleosporomycetidae</taxon>
        <taxon>Pleosporales</taxon>
        <taxon>Lindgomycetaceae</taxon>
        <taxon>Lindgomyces</taxon>
    </lineage>
</organism>
<evidence type="ECO:0000313" key="2">
    <source>
        <dbReference type="Proteomes" id="UP000799755"/>
    </source>
</evidence>
<dbReference type="EMBL" id="MU003561">
    <property type="protein sequence ID" value="KAF2462846.1"/>
    <property type="molecule type" value="Genomic_DNA"/>
</dbReference>
<keyword evidence="2" id="KW-1185">Reference proteome</keyword>
<dbReference type="Proteomes" id="UP000799755">
    <property type="component" value="Unassembled WGS sequence"/>
</dbReference>
<reference evidence="1" key="1">
    <citation type="journal article" date="2020" name="Stud. Mycol.">
        <title>101 Dothideomycetes genomes: a test case for predicting lifestyles and emergence of pathogens.</title>
        <authorList>
            <person name="Haridas S."/>
            <person name="Albert R."/>
            <person name="Binder M."/>
            <person name="Bloem J."/>
            <person name="Labutti K."/>
            <person name="Salamov A."/>
            <person name="Andreopoulos B."/>
            <person name="Baker S."/>
            <person name="Barry K."/>
            <person name="Bills G."/>
            <person name="Bluhm B."/>
            <person name="Cannon C."/>
            <person name="Castanera R."/>
            <person name="Culley D."/>
            <person name="Daum C."/>
            <person name="Ezra D."/>
            <person name="Gonzalez J."/>
            <person name="Henrissat B."/>
            <person name="Kuo A."/>
            <person name="Liang C."/>
            <person name="Lipzen A."/>
            <person name="Lutzoni F."/>
            <person name="Magnuson J."/>
            <person name="Mondo S."/>
            <person name="Nolan M."/>
            <person name="Ohm R."/>
            <person name="Pangilinan J."/>
            <person name="Park H.-J."/>
            <person name="Ramirez L."/>
            <person name="Alfaro M."/>
            <person name="Sun H."/>
            <person name="Tritt A."/>
            <person name="Yoshinaga Y."/>
            <person name="Zwiers L.-H."/>
            <person name="Turgeon B."/>
            <person name="Goodwin S."/>
            <person name="Spatafora J."/>
            <person name="Crous P."/>
            <person name="Grigoriev I."/>
        </authorList>
    </citation>
    <scope>NUCLEOTIDE SEQUENCE</scope>
    <source>
        <strain evidence="1">ATCC 200398</strain>
    </source>
</reference>